<dbReference type="InterPro" id="IPR003673">
    <property type="entry name" value="CoA-Trfase_fam_III"/>
</dbReference>
<evidence type="ECO:0000256" key="1">
    <source>
        <dbReference type="SAM" id="MobiDB-lite"/>
    </source>
</evidence>
<accession>A0A4U0S8Q3</accession>
<keyword evidence="3" id="KW-1185">Reference proteome</keyword>
<feature type="region of interest" description="Disordered" evidence="1">
    <location>
        <begin position="1"/>
        <end position="20"/>
    </location>
</feature>
<dbReference type="InterPro" id="IPR044855">
    <property type="entry name" value="CoA-Trfase_III_dom3_sf"/>
</dbReference>
<feature type="region of interest" description="Disordered" evidence="1">
    <location>
        <begin position="403"/>
        <end position="428"/>
    </location>
</feature>
<dbReference type="OrthoDB" id="9797653at2"/>
<proteinExistence type="predicted"/>
<dbReference type="AlphaFoldDB" id="A0A4U0S8Q3"/>
<comment type="caution">
    <text evidence="2">The sequence shown here is derived from an EMBL/GenBank/DDBJ whole genome shotgun (WGS) entry which is preliminary data.</text>
</comment>
<organism evidence="2 3">
    <name type="scientific">Actinacidiphila oryziradicis</name>
    <dbReference type="NCBI Taxonomy" id="2571141"/>
    <lineage>
        <taxon>Bacteria</taxon>
        <taxon>Bacillati</taxon>
        <taxon>Actinomycetota</taxon>
        <taxon>Actinomycetes</taxon>
        <taxon>Kitasatosporales</taxon>
        <taxon>Streptomycetaceae</taxon>
        <taxon>Actinacidiphila</taxon>
    </lineage>
</organism>
<gene>
    <name evidence="2" type="ORF">FCI23_33235</name>
</gene>
<dbReference type="Gene3D" id="3.30.1540.10">
    <property type="entry name" value="formyl-coa transferase, domain 3"/>
    <property type="match status" value="1"/>
</dbReference>
<evidence type="ECO:0000313" key="3">
    <source>
        <dbReference type="Proteomes" id="UP000305778"/>
    </source>
</evidence>
<dbReference type="Proteomes" id="UP000305778">
    <property type="component" value="Unassembled WGS sequence"/>
</dbReference>
<dbReference type="GO" id="GO:0016740">
    <property type="term" value="F:transferase activity"/>
    <property type="evidence" value="ECO:0007669"/>
    <property type="project" value="UniProtKB-KW"/>
</dbReference>
<reference evidence="2 3" key="1">
    <citation type="submission" date="2019-04" db="EMBL/GenBank/DDBJ databases">
        <title>Streptomyces oryziradicis sp. nov., a novel actinomycete isolated from rhizosphere soil of rice (Oryza sativa L.).</title>
        <authorList>
            <person name="Li C."/>
        </authorList>
    </citation>
    <scope>NUCLEOTIDE SEQUENCE [LARGE SCALE GENOMIC DNA]</scope>
    <source>
        <strain evidence="2 3">NEAU-C40</strain>
    </source>
</reference>
<keyword evidence="2" id="KW-0808">Transferase</keyword>
<sequence>MSDSTVKGVPAGEQTEPPPAPLRGVRVIELAHWMAGPAAGGVLADWGADVIKVEPHGGEPMRHIWGSMGANPDAPNGAFTSANRGKRSVELDIRRPDGREALGRLLSGADVLLTNLRPSALRRLGLSPEEVAEQYPRLVYCTLTAYGWGGDDVERAGYDLASFFGRTGISHELTTQGEPPAPLMQGIGDTFTAMTGVAGILAALHERQQTGRGRMVAASLLRTGMWALAGELGVQAMGGRPRPPYPRDNCPTPMYNSYRTADERWFFLVGVQAGRQLPKVLAAIGRTDLLQDERFAKPRDLTKNRREFIPILDEAFGAHPLEYWAEVFDKYDVFWAPVQTPEEVVRDPQARATGAWVEIANAGVESVDSPITYDQVQRSVIAGPPRAGQHTSEVLAELGYGEQEIASLATPQPPREAQSSHSRRLEPT</sequence>
<dbReference type="PANTHER" id="PTHR48228">
    <property type="entry name" value="SUCCINYL-COA--D-CITRAMALATE COA-TRANSFERASE"/>
    <property type="match status" value="1"/>
</dbReference>
<dbReference type="PANTHER" id="PTHR48228:SF2">
    <property type="entry name" value="E-CINNAMOYL-COA:R-PHENYLLACTATE COA TRANSFERASE LARGE SUBUNIT"/>
    <property type="match status" value="1"/>
</dbReference>
<dbReference type="RefSeq" id="WP_136727756.1">
    <property type="nucleotide sequence ID" value="NZ_SUMC01000043.1"/>
</dbReference>
<dbReference type="EMBL" id="SUMC01000043">
    <property type="protein sequence ID" value="TKA04973.1"/>
    <property type="molecule type" value="Genomic_DNA"/>
</dbReference>
<dbReference type="InterPro" id="IPR050509">
    <property type="entry name" value="CoA-transferase_III"/>
</dbReference>
<evidence type="ECO:0000313" key="2">
    <source>
        <dbReference type="EMBL" id="TKA04973.1"/>
    </source>
</evidence>
<protein>
    <submittedName>
        <fullName evidence="2">CoA transferase</fullName>
    </submittedName>
</protein>
<dbReference type="SUPFAM" id="SSF89796">
    <property type="entry name" value="CoA-transferase family III (CaiB/BaiF)"/>
    <property type="match status" value="1"/>
</dbReference>
<name>A0A4U0S8Q3_9ACTN</name>
<dbReference type="Gene3D" id="3.40.50.10540">
    <property type="entry name" value="Crotonobetainyl-coa:carnitine coa-transferase, domain 1"/>
    <property type="match status" value="1"/>
</dbReference>
<dbReference type="Pfam" id="PF02515">
    <property type="entry name" value="CoA_transf_3"/>
    <property type="match status" value="1"/>
</dbReference>
<dbReference type="InterPro" id="IPR023606">
    <property type="entry name" value="CoA-Trfase_III_dom_1_sf"/>
</dbReference>